<proteinExistence type="predicted"/>
<keyword evidence="3" id="KW-1185">Reference proteome</keyword>
<protein>
    <submittedName>
        <fullName evidence="2">Uncharacterized protein</fullName>
    </submittedName>
</protein>
<organism evidence="2 3">
    <name type="scientific">Macrosiphum euphorbiae</name>
    <name type="common">potato aphid</name>
    <dbReference type="NCBI Taxonomy" id="13131"/>
    <lineage>
        <taxon>Eukaryota</taxon>
        <taxon>Metazoa</taxon>
        <taxon>Ecdysozoa</taxon>
        <taxon>Arthropoda</taxon>
        <taxon>Hexapoda</taxon>
        <taxon>Insecta</taxon>
        <taxon>Pterygota</taxon>
        <taxon>Neoptera</taxon>
        <taxon>Paraneoptera</taxon>
        <taxon>Hemiptera</taxon>
        <taxon>Sternorrhyncha</taxon>
        <taxon>Aphidomorpha</taxon>
        <taxon>Aphidoidea</taxon>
        <taxon>Aphididae</taxon>
        <taxon>Macrosiphini</taxon>
        <taxon>Macrosiphum</taxon>
    </lineage>
</organism>
<reference evidence="2 3" key="1">
    <citation type="submission" date="2023-01" db="EMBL/GenBank/DDBJ databases">
        <authorList>
            <person name="Whitehead M."/>
        </authorList>
    </citation>
    <scope>NUCLEOTIDE SEQUENCE [LARGE SCALE GENOMIC DNA]</scope>
</reference>
<evidence type="ECO:0000313" key="3">
    <source>
        <dbReference type="Proteomes" id="UP001160148"/>
    </source>
</evidence>
<dbReference type="EMBL" id="CARXXK010000001">
    <property type="protein sequence ID" value="CAI6348752.1"/>
    <property type="molecule type" value="Genomic_DNA"/>
</dbReference>
<feature type="coiled-coil region" evidence="1">
    <location>
        <begin position="378"/>
        <end position="405"/>
    </location>
</feature>
<accession>A0AAV0W0F9</accession>
<dbReference type="AlphaFoldDB" id="A0AAV0W0F9"/>
<dbReference type="Proteomes" id="UP001160148">
    <property type="component" value="Unassembled WGS sequence"/>
</dbReference>
<name>A0AAV0W0F9_9HEMI</name>
<gene>
    <name evidence="2" type="ORF">MEUPH1_LOCUS5396</name>
</gene>
<sequence>MELSINFEQLQLRSEYLHTNSKHTHFHENSENELFVSWDDCVMVLYSLDSLPEASLWNPLEPVIVPISNPIITILTFNSRMYCIDKTGSIYYLKQVQRDSPDLFDSSLPAQVTQQPLSSNYEWKSCYSQKCPCEIFEATSYSDGIAVIIALEEWIIIQMLKITINDDNEPTVVNTCNKQIRSKKPFPFVVTSFTSCTWRDWFSSQRAIELFGSNVIDSLDVFIIATEESKVYCTTSNVTSKNISLFLNSPQEIVHIQFCDFETKKLVLVSSNGILIIMNCVENIHPSFIYLAVTKTVATFVVDHTVILSDGIHLFQITLDKLFSKIVKQVVTQLKGVISLCRFQSNTIIAMTRLNKVYKLSAKLEVITREELKFKFNEKSILENIKNLCKSIQSLEEQHENMNKYINAVSIVARQDLVAQFCSLNILIYSGAKAVKLGACQDEYIFAIKLSTDCSWLSFPASIWQLLVRITDSNNLSSNCALHSFDVDLFDNNHPLMVKHRLLATVAENCTSGLVHCELVCQVQNDSINRCLIIPLNPIKLNSLYFVKAEKREKILVMNPLEDRHRNVFKFPENLSLVDCLTVITNRNKHRISKSFYKNIIDNMPKTLYLNYFGKIVSMVLDDKITKTIILECLDQDVLVAVRNGIFSELSNDQPAIIKLSVLADVQKQLCLIEELSIKDRQNKHIVKEIKTNIQNQISNHLPM</sequence>
<comment type="caution">
    <text evidence="2">The sequence shown here is derived from an EMBL/GenBank/DDBJ whole genome shotgun (WGS) entry which is preliminary data.</text>
</comment>
<keyword evidence="1" id="KW-0175">Coiled coil</keyword>
<evidence type="ECO:0000256" key="1">
    <source>
        <dbReference type="SAM" id="Coils"/>
    </source>
</evidence>
<evidence type="ECO:0000313" key="2">
    <source>
        <dbReference type="EMBL" id="CAI6348752.1"/>
    </source>
</evidence>